<keyword evidence="1" id="KW-0378">Hydrolase</keyword>
<dbReference type="EMBL" id="SSTD01001025">
    <property type="protein sequence ID" value="TYK29935.1"/>
    <property type="molecule type" value="Genomic_DNA"/>
</dbReference>
<reference evidence="1 2" key="1">
    <citation type="submission" date="2019-08" db="EMBL/GenBank/DDBJ databases">
        <title>Draft genome sequences of two oriental melons (Cucumis melo L. var makuwa).</title>
        <authorList>
            <person name="Kwon S.-Y."/>
        </authorList>
    </citation>
    <scope>NUCLEOTIDE SEQUENCE [LARGE SCALE GENOMIC DNA]</scope>
    <source>
        <strain evidence="2">cv. Chang Bougi</strain>
        <tissue evidence="1">Leaf</tissue>
    </source>
</reference>
<dbReference type="Proteomes" id="UP000321947">
    <property type="component" value="Unassembled WGS sequence"/>
</dbReference>
<evidence type="ECO:0000313" key="2">
    <source>
        <dbReference type="Proteomes" id="UP000321947"/>
    </source>
</evidence>
<gene>
    <name evidence="1" type="ORF">E5676_scaffold652G00230</name>
</gene>
<sequence>MRSTFHYLGRISERIPKMFYPGSFVDTKRKEFLNIRQGDMTVMEYEKRFIGLGKYVIPFILDEEDKFKHFKEEAALRVESMLVKERTSLKGKKPNASLSEGKGRTIKFVSSKDKLDISKRTIKEIRSRKTRNLHKQEQLLILFIRCCKEREALCEEGCDWRKGDAKRSIDVVLRLLAKKLHLTPRVRQLEYQCEKKYLGLRVWRLKEVQLSKEIRLASQGKCLFANDGWLNFGLAAERDKMKSNGYLLQDADGNSRFDMLTNVHPISEQKLICEDTSKSKSQVSRRLDVSGRITCPGDE</sequence>
<keyword evidence="1" id="KW-0645">Protease</keyword>
<dbReference type="GO" id="GO:0006508">
    <property type="term" value="P:proteolysis"/>
    <property type="evidence" value="ECO:0007669"/>
    <property type="project" value="UniProtKB-KW"/>
</dbReference>
<dbReference type="GO" id="GO:0008233">
    <property type="term" value="F:peptidase activity"/>
    <property type="evidence" value="ECO:0007669"/>
    <property type="project" value="UniProtKB-KW"/>
</dbReference>
<name>A0A5D3E3Q9_CUCMM</name>
<proteinExistence type="predicted"/>
<dbReference type="AlphaFoldDB" id="A0A5D3E3Q9"/>
<comment type="caution">
    <text evidence="1">The sequence shown here is derived from an EMBL/GenBank/DDBJ whole genome shotgun (WGS) entry which is preliminary data.</text>
</comment>
<evidence type="ECO:0000313" key="1">
    <source>
        <dbReference type="EMBL" id="TYK29935.1"/>
    </source>
</evidence>
<organism evidence="1 2">
    <name type="scientific">Cucumis melo var. makuwa</name>
    <name type="common">Oriental melon</name>
    <dbReference type="NCBI Taxonomy" id="1194695"/>
    <lineage>
        <taxon>Eukaryota</taxon>
        <taxon>Viridiplantae</taxon>
        <taxon>Streptophyta</taxon>
        <taxon>Embryophyta</taxon>
        <taxon>Tracheophyta</taxon>
        <taxon>Spermatophyta</taxon>
        <taxon>Magnoliopsida</taxon>
        <taxon>eudicotyledons</taxon>
        <taxon>Gunneridae</taxon>
        <taxon>Pentapetalae</taxon>
        <taxon>rosids</taxon>
        <taxon>fabids</taxon>
        <taxon>Cucurbitales</taxon>
        <taxon>Cucurbitaceae</taxon>
        <taxon>Benincaseae</taxon>
        <taxon>Cucumis</taxon>
    </lineage>
</organism>
<protein>
    <submittedName>
        <fullName evidence="1">Gag protease polyprotein</fullName>
    </submittedName>
</protein>
<accession>A0A5D3E3Q9</accession>